<dbReference type="Proteomes" id="UP000027936">
    <property type="component" value="Unassembled WGS sequence"/>
</dbReference>
<evidence type="ECO:0000256" key="4">
    <source>
        <dbReference type="ARBA" id="ARBA00022989"/>
    </source>
</evidence>
<feature type="region of interest" description="Disordered" evidence="6">
    <location>
        <begin position="333"/>
        <end position="352"/>
    </location>
</feature>
<organism evidence="8 9">
    <name type="scientific">Schinkia azotoformans MEV2011</name>
    <dbReference type="NCBI Taxonomy" id="1348973"/>
    <lineage>
        <taxon>Bacteria</taxon>
        <taxon>Bacillati</taxon>
        <taxon>Bacillota</taxon>
        <taxon>Bacilli</taxon>
        <taxon>Bacillales</taxon>
        <taxon>Bacillaceae</taxon>
        <taxon>Calidifontibacillus/Schinkia group</taxon>
        <taxon>Schinkia</taxon>
    </lineage>
</organism>
<evidence type="ECO:0000256" key="2">
    <source>
        <dbReference type="ARBA" id="ARBA00022475"/>
    </source>
</evidence>
<feature type="transmembrane region" description="Helical" evidence="7">
    <location>
        <begin position="296"/>
        <end position="322"/>
    </location>
</feature>
<feature type="transmembrane region" description="Helical" evidence="7">
    <location>
        <begin position="214"/>
        <end position="237"/>
    </location>
</feature>
<dbReference type="EMBL" id="JJRY01000001">
    <property type="protein sequence ID" value="KEF40486.1"/>
    <property type="molecule type" value="Genomic_DNA"/>
</dbReference>
<feature type="transmembrane region" description="Helical" evidence="7">
    <location>
        <begin position="64"/>
        <end position="83"/>
    </location>
</feature>
<gene>
    <name evidence="8" type="ORF">M670_00512</name>
</gene>
<evidence type="ECO:0000256" key="1">
    <source>
        <dbReference type="ARBA" id="ARBA00004651"/>
    </source>
</evidence>
<dbReference type="InterPro" id="IPR043428">
    <property type="entry name" value="LivM-like"/>
</dbReference>
<evidence type="ECO:0000313" key="9">
    <source>
        <dbReference type="Proteomes" id="UP000027936"/>
    </source>
</evidence>
<evidence type="ECO:0000256" key="3">
    <source>
        <dbReference type="ARBA" id="ARBA00022692"/>
    </source>
</evidence>
<dbReference type="Pfam" id="PF02653">
    <property type="entry name" value="BPD_transp_2"/>
    <property type="match status" value="1"/>
</dbReference>
<dbReference type="InterPro" id="IPR001851">
    <property type="entry name" value="ABC_transp_permease"/>
</dbReference>
<evidence type="ECO:0000256" key="5">
    <source>
        <dbReference type="ARBA" id="ARBA00023136"/>
    </source>
</evidence>
<comment type="subcellular location">
    <subcellularLocation>
        <location evidence="1">Cell membrane</location>
        <topology evidence="1">Multi-pass membrane protein</topology>
    </subcellularLocation>
</comment>
<dbReference type="GO" id="GO:0015658">
    <property type="term" value="F:branched-chain amino acid transmembrane transporter activity"/>
    <property type="evidence" value="ECO:0007669"/>
    <property type="project" value="InterPro"/>
</dbReference>
<dbReference type="PATRIC" id="fig|1348973.3.peg.498"/>
<reference evidence="8 9" key="1">
    <citation type="submission" date="2014-04" db="EMBL/GenBank/DDBJ databases">
        <title>Draft genome sequence of Bacillus azotoformans MEV2011, a (co-) denitrifying strain unable to grow in the presence of oxygen.</title>
        <authorList>
            <person name="Nielsen M."/>
            <person name="Schreiber L."/>
            <person name="Finster K."/>
            <person name="Schramm A."/>
        </authorList>
    </citation>
    <scope>NUCLEOTIDE SEQUENCE [LARGE SCALE GENOMIC DNA]</scope>
    <source>
        <strain evidence="8 9">MEV2011</strain>
    </source>
</reference>
<evidence type="ECO:0000256" key="7">
    <source>
        <dbReference type="SAM" id="Phobius"/>
    </source>
</evidence>
<protein>
    <submittedName>
        <fullName evidence="8">Amino acid/amide ABC transporter membrane protein 2, HAAT family</fullName>
    </submittedName>
</protein>
<proteinExistence type="predicted"/>
<dbReference type="PANTHER" id="PTHR30482">
    <property type="entry name" value="HIGH-AFFINITY BRANCHED-CHAIN AMINO ACID TRANSPORT SYSTEM PERMEASE"/>
    <property type="match status" value="1"/>
</dbReference>
<keyword evidence="3 7" id="KW-0812">Transmembrane</keyword>
<evidence type="ECO:0000313" key="8">
    <source>
        <dbReference type="EMBL" id="KEF40486.1"/>
    </source>
</evidence>
<evidence type="ECO:0000256" key="6">
    <source>
        <dbReference type="SAM" id="MobiDB-lite"/>
    </source>
</evidence>
<feature type="transmembrane region" description="Helical" evidence="7">
    <location>
        <begin position="249"/>
        <end position="276"/>
    </location>
</feature>
<feature type="transmembrane region" description="Helical" evidence="7">
    <location>
        <begin position="36"/>
        <end position="57"/>
    </location>
</feature>
<dbReference type="RefSeq" id="WP_035192926.1">
    <property type="nucleotide sequence ID" value="NZ_JJRY01000001.1"/>
</dbReference>
<comment type="caution">
    <text evidence="8">The sequence shown here is derived from an EMBL/GenBank/DDBJ whole genome shotgun (WGS) entry which is preliminary data.</text>
</comment>
<keyword evidence="5 7" id="KW-0472">Membrane</keyword>
<feature type="transmembrane region" description="Helical" evidence="7">
    <location>
        <begin position="139"/>
        <end position="157"/>
    </location>
</feature>
<dbReference type="PANTHER" id="PTHR30482:SF18">
    <property type="entry name" value="BRANCHED AMINO ACID TRANSPORT SYSTEM PERMEASE"/>
    <property type="match status" value="1"/>
</dbReference>
<feature type="transmembrane region" description="Helical" evidence="7">
    <location>
        <begin position="12"/>
        <end position="30"/>
    </location>
</feature>
<accession>A0A072NSP1</accession>
<feature type="compositionally biased region" description="Low complexity" evidence="6">
    <location>
        <begin position="339"/>
        <end position="352"/>
    </location>
</feature>
<sequence>MTKLENILYGNRLKPLLVLAAVILLLPIFVKSQYIFTILILIGIYAIVTVGLSLLIGYAGQISLGHAAFFGIGAYASAILSGTHQMSPWLAMLIGMVVTFIIAYVIGIPILKLKGHFLALATIGINIIVYILMLGLNNITGGAAGFVGIPILTLFGFSLNDKLFFYFFVWIVAFLIIILSTNIVRSHVGRLLRSIHDSEIATETLGVQVSKYKVAIFALSAAFASIAGSIYAHYITFISPPTFYITKSILFLIMVMVGGASSVWGAVLGTAIIMFLNELIRFVGHTYFGISGEVEIVVYGLIIILIMMYLPKGLLPLFAGIFQKKRKNEPISAMDETHVTTSTSKVSSQEGV</sequence>
<feature type="transmembrane region" description="Helical" evidence="7">
    <location>
        <begin position="89"/>
        <end position="110"/>
    </location>
</feature>
<dbReference type="CDD" id="cd06581">
    <property type="entry name" value="TM_PBP1_LivM_like"/>
    <property type="match status" value="1"/>
</dbReference>
<keyword evidence="2" id="KW-1003">Cell membrane</keyword>
<feature type="transmembrane region" description="Helical" evidence="7">
    <location>
        <begin position="164"/>
        <end position="184"/>
    </location>
</feature>
<dbReference type="AlphaFoldDB" id="A0A072NSP1"/>
<dbReference type="GO" id="GO:0005886">
    <property type="term" value="C:plasma membrane"/>
    <property type="evidence" value="ECO:0007669"/>
    <property type="project" value="UniProtKB-SubCell"/>
</dbReference>
<feature type="transmembrane region" description="Helical" evidence="7">
    <location>
        <begin position="117"/>
        <end position="133"/>
    </location>
</feature>
<dbReference type="OrthoDB" id="9789927at2"/>
<name>A0A072NSP1_SCHAZ</name>
<keyword evidence="4 7" id="KW-1133">Transmembrane helix</keyword>